<keyword evidence="4 9" id="KW-0812">Transmembrane</keyword>
<dbReference type="Pfam" id="PF13967">
    <property type="entry name" value="RSN1_TM"/>
    <property type="match status" value="1"/>
</dbReference>
<protein>
    <recommendedName>
        <fullName evidence="15">DUF221-domain-containing protein</fullName>
    </recommendedName>
</protein>
<dbReference type="GO" id="GO:0005227">
    <property type="term" value="F:calcium-activated cation channel activity"/>
    <property type="evidence" value="ECO:0007669"/>
    <property type="project" value="InterPro"/>
</dbReference>
<keyword evidence="6 9" id="KW-0472">Membrane</keyword>
<evidence type="ECO:0000313" key="13">
    <source>
        <dbReference type="EMBL" id="KAI0304281.1"/>
    </source>
</evidence>
<dbReference type="GO" id="GO:0005886">
    <property type="term" value="C:plasma membrane"/>
    <property type="evidence" value="ECO:0007669"/>
    <property type="project" value="TreeGrafter"/>
</dbReference>
<dbReference type="InterPro" id="IPR003864">
    <property type="entry name" value="CSC1/OSCA1-like_7TM"/>
</dbReference>
<feature type="region of interest" description="Disordered" evidence="8">
    <location>
        <begin position="951"/>
        <end position="975"/>
    </location>
</feature>
<evidence type="ECO:0000256" key="9">
    <source>
        <dbReference type="SAM" id="Phobius"/>
    </source>
</evidence>
<feature type="region of interest" description="Disordered" evidence="8">
    <location>
        <begin position="1033"/>
        <end position="1129"/>
    </location>
</feature>
<comment type="caution">
    <text evidence="13">The sequence shown here is derived from an EMBL/GenBank/DDBJ whole genome shotgun (WGS) entry which is preliminary data.</text>
</comment>
<evidence type="ECO:0000256" key="2">
    <source>
        <dbReference type="ARBA" id="ARBA00007779"/>
    </source>
</evidence>
<feature type="transmembrane region" description="Helical" evidence="9">
    <location>
        <begin position="79"/>
        <end position="98"/>
    </location>
</feature>
<keyword evidence="14" id="KW-1185">Reference proteome</keyword>
<feature type="domain" description="CSC1/OSCA1-like 7TM region" evidence="10">
    <location>
        <begin position="536"/>
        <end position="802"/>
    </location>
</feature>
<comment type="subcellular location">
    <subcellularLocation>
        <location evidence="1">Membrane</location>
        <topology evidence="1">Multi-pass membrane protein</topology>
    </subcellularLocation>
</comment>
<dbReference type="InterPro" id="IPR045122">
    <property type="entry name" value="Csc1-like"/>
</dbReference>
<name>A0AAD4QQ43_9AGAM</name>
<dbReference type="AlphaFoldDB" id="A0AAD4QQ43"/>
<evidence type="ECO:0000259" key="11">
    <source>
        <dbReference type="Pfam" id="PF13967"/>
    </source>
</evidence>
<evidence type="ECO:0000259" key="12">
    <source>
        <dbReference type="Pfam" id="PF14703"/>
    </source>
</evidence>
<feature type="transmembrane region" description="Helical" evidence="9">
    <location>
        <begin position="670"/>
        <end position="700"/>
    </location>
</feature>
<evidence type="ECO:0000256" key="3">
    <source>
        <dbReference type="ARBA" id="ARBA00022448"/>
    </source>
</evidence>
<keyword evidence="7" id="KW-0175">Coiled coil</keyword>
<evidence type="ECO:0000313" key="14">
    <source>
        <dbReference type="Proteomes" id="UP001203297"/>
    </source>
</evidence>
<evidence type="ECO:0000259" key="10">
    <source>
        <dbReference type="Pfam" id="PF02714"/>
    </source>
</evidence>
<sequence>MKRERRGKKIEGLGSVESWEFGYLYQGRSWAKNPSPSTPRGWPLSWVKQVITFPESKLNELRGLDAAVYSLFLRACTRFVLLHTFTTVPILLPIHLHFSDDSVSPRSMTRASISSLVGTAKGRDLLWIHVILLFYVTISWVATLVWISRGAFRYRHMQIQSAADRAASVAQAEKDSQYHPHPHPQYPFQSLPVLDDDRSNRGLRLRTIMVTNIPSHLRSEKEFSDYLEYYLSRPSTIPSVALSSRPGFFNKLTTLVYNRTKRVLEHMHHLHRTGLPSEDDINTVLEPDPNKIPVISRVVIARKMTELASLLERREGILQKLEVAHVKLAQKTLNAVTQELDKRKGRHAPETRGSSFFRRRDDEEIPLSMAVNDEKIRERLIRSLQPFVEEFGLSSSSTTAKLPDLSSPRYETVWEALHSLPRSCLHGYQPLIRLSSFFRGHTVPEIDYFTAKLNLLTTLITENRARAIEHYVPVSTAFVTFADPKDARRACRYLASHPNNPISCIVQMAPSFEDLDWIRIMKSTFKAEVTDFTHRVFTLAWLFPVSLFVGLVSIQNISAYWPSLANYLSRHPWEEELLQSFLPTVLVSLLTLLIPLILFLIAKKAHTIITLSALHDRIMTRYYKFLIVNILVFFCIGTAALQSFLVGFAIKEANRNALHILSDSFPSAGPFYVGWLIFTTAIHGGVELALFVTKLPLIMYPSTRRAITPRERSVGIRPRTFNYYYWLPNHLLVIHVLFVFAVLNPLVMPFGLIYFSIGKIVVKNQFLHVYAKNYEGNGQMILVRLIRYSLDGLMLAQAVFLAYMAVLRKEANLALTAVLIVLTALAKIVMTRVCRAKFERDDLNEAMIVCGTQHIQPHDVEAQSSHSDHHGRKSDNANVEHRSIKQSRIWATWRVPRTFPFSYATSPRAHRNTQRRPIPFENTGSLYSPVRSESPQVTEYRVGNIGRLKDVKRSSNNSLVSPRPPHPRWDDASDPDHPYDNPYYIRPIGNTLWLPRNPCGLLNLDDTVDLSTALTSTENSGVLGSWLVGSQRSPLPDLPPDSQTSPLRGNEDIVLPPPMASRIHSKDIEEVSQPKLHPSAKIRRRSTGYSNHGTTTTSSSRPRFASFLTVGNPHYGSPPRSESLPTGRRRKRLAPLDPGLVDVADVLPDEQGQMELLASVQLQPNEDVRESSSVSPAEAVTQEVIVEERVVAEERMRQEEEESEESMREHSWWMRWLFSRTATRSVVA</sequence>
<dbReference type="Proteomes" id="UP001203297">
    <property type="component" value="Unassembled WGS sequence"/>
</dbReference>
<feature type="region of interest" description="Disordered" evidence="8">
    <location>
        <begin position="859"/>
        <end position="881"/>
    </location>
</feature>
<gene>
    <name evidence="13" type="ORF">B0F90DRAFT_1809149</name>
</gene>
<feature type="transmembrane region" description="Helical" evidence="9">
    <location>
        <begin position="785"/>
        <end position="805"/>
    </location>
</feature>
<proteinExistence type="inferred from homology"/>
<comment type="similarity">
    <text evidence="2">Belongs to the CSC1 (TC 1.A.17) family.</text>
</comment>
<dbReference type="Pfam" id="PF02714">
    <property type="entry name" value="RSN1_7TM"/>
    <property type="match status" value="1"/>
</dbReference>
<feature type="transmembrane region" description="Helical" evidence="9">
    <location>
        <begin position="126"/>
        <end position="147"/>
    </location>
</feature>
<evidence type="ECO:0000256" key="4">
    <source>
        <dbReference type="ARBA" id="ARBA00022692"/>
    </source>
</evidence>
<feature type="transmembrane region" description="Helical" evidence="9">
    <location>
        <begin position="536"/>
        <end position="561"/>
    </location>
</feature>
<feature type="transmembrane region" description="Helical" evidence="9">
    <location>
        <begin position="581"/>
        <end position="601"/>
    </location>
</feature>
<evidence type="ECO:0008006" key="15">
    <source>
        <dbReference type="Google" id="ProtNLM"/>
    </source>
</evidence>
<dbReference type="EMBL" id="WTXG01000007">
    <property type="protein sequence ID" value="KAI0304281.1"/>
    <property type="molecule type" value="Genomic_DNA"/>
</dbReference>
<evidence type="ECO:0000256" key="7">
    <source>
        <dbReference type="SAM" id="Coils"/>
    </source>
</evidence>
<keyword evidence="5 9" id="KW-1133">Transmembrane helix</keyword>
<dbReference type="Pfam" id="PF14703">
    <property type="entry name" value="PHM7_cyt"/>
    <property type="match status" value="1"/>
</dbReference>
<feature type="compositionally biased region" description="Polar residues" evidence="8">
    <location>
        <begin position="1087"/>
        <end position="1101"/>
    </location>
</feature>
<organism evidence="13 14">
    <name type="scientific">Multifurca ochricompacta</name>
    <dbReference type="NCBI Taxonomy" id="376703"/>
    <lineage>
        <taxon>Eukaryota</taxon>
        <taxon>Fungi</taxon>
        <taxon>Dikarya</taxon>
        <taxon>Basidiomycota</taxon>
        <taxon>Agaricomycotina</taxon>
        <taxon>Agaricomycetes</taxon>
        <taxon>Russulales</taxon>
        <taxon>Russulaceae</taxon>
        <taxon>Multifurca</taxon>
    </lineage>
</organism>
<feature type="domain" description="CSC1/OSCA1-like N-terminal transmembrane" evidence="11">
    <location>
        <begin position="23"/>
        <end position="146"/>
    </location>
</feature>
<reference evidence="13" key="1">
    <citation type="journal article" date="2022" name="New Phytol.">
        <title>Evolutionary transition to the ectomycorrhizal habit in the genomes of a hyperdiverse lineage of mushroom-forming fungi.</title>
        <authorList>
            <person name="Looney B."/>
            <person name="Miyauchi S."/>
            <person name="Morin E."/>
            <person name="Drula E."/>
            <person name="Courty P.E."/>
            <person name="Kohler A."/>
            <person name="Kuo A."/>
            <person name="LaButti K."/>
            <person name="Pangilinan J."/>
            <person name="Lipzen A."/>
            <person name="Riley R."/>
            <person name="Andreopoulos W."/>
            <person name="He G."/>
            <person name="Johnson J."/>
            <person name="Nolan M."/>
            <person name="Tritt A."/>
            <person name="Barry K.W."/>
            <person name="Grigoriev I.V."/>
            <person name="Nagy L.G."/>
            <person name="Hibbett D."/>
            <person name="Henrissat B."/>
            <person name="Matheny P.B."/>
            <person name="Labbe J."/>
            <person name="Martin F.M."/>
        </authorList>
    </citation>
    <scope>NUCLEOTIDE SEQUENCE</scope>
    <source>
        <strain evidence="13">BPL690</strain>
    </source>
</reference>
<dbReference type="PANTHER" id="PTHR13018:SF139">
    <property type="entry name" value="PHOSPHATE METABOLISM PROTEIN 7"/>
    <property type="match status" value="1"/>
</dbReference>
<keyword evidence="3" id="KW-0813">Transport</keyword>
<feature type="transmembrane region" description="Helical" evidence="9">
    <location>
        <begin position="811"/>
        <end position="830"/>
    </location>
</feature>
<dbReference type="InterPro" id="IPR032880">
    <property type="entry name" value="CSC1/OSCA1-like_N"/>
</dbReference>
<dbReference type="InterPro" id="IPR027815">
    <property type="entry name" value="CSC1/OSCA1-like_cyt"/>
</dbReference>
<feature type="domain" description="CSC1/OSCA1-like cytosolic" evidence="12">
    <location>
        <begin position="293"/>
        <end position="517"/>
    </location>
</feature>
<evidence type="ECO:0000256" key="6">
    <source>
        <dbReference type="ARBA" id="ARBA00023136"/>
    </source>
</evidence>
<dbReference type="PANTHER" id="PTHR13018">
    <property type="entry name" value="PROBABLE MEMBRANE PROTEIN DUF221-RELATED"/>
    <property type="match status" value="1"/>
</dbReference>
<evidence type="ECO:0000256" key="1">
    <source>
        <dbReference type="ARBA" id="ARBA00004141"/>
    </source>
</evidence>
<evidence type="ECO:0000256" key="8">
    <source>
        <dbReference type="SAM" id="MobiDB-lite"/>
    </source>
</evidence>
<feature type="compositionally biased region" description="Polar residues" evidence="8">
    <location>
        <begin position="922"/>
        <end position="932"/>
    </location>
</feature>
<accession>A0AAD4QQ43</accession>
<feature type="region of interest" description="Disordered" evidence="8">
    <location>
        <begin position="905"/>
        <end position="932"/>
    </location>
</feature>
<feature type="transmembrane region" description="Helical" evidence="9">
    <location>
        <begin position="622"/>
        <end position="650"/>
    </location>
</feature>
<feature type="coiled-coil region" evidence="7">
    <location>
        <begin position="1182"/>
        <end position="1209"/>
    </location>
</feature>
<evidence type="ECO:0000256" key="5">
    <source>
        <dbReference type="ARBA" id="ARBA00022989"/>
    </source>
</evidence>